<dbReference type="InterPro" id="IPR021005">
    <property type="entry name" value="Znf_CGNR"/>
</dbReference>
<dbReference type="InterPro" id="IPR010852">
    <property type="entry name" value="ABATE"/>
</dbReference>
<proteinExistence type="predicted"/>
<protein>
    <submittedName>
        <fullName evidence="2">CGNR zinc finger domain-containing protein</fullName>
    </submittedName>
</protein>
<dbReference type="InterPro" id="IPR023286">
    <property type="entry name" value="ABATE_dom_sf"/>
</dbReference>
<dbReference type="Pfam" id="PF11706">
    <property type="entry name" value="zf-CGNR"/>
    <property type="match status" value="1"/>
</dbReference>
<dbReference type="SUPFAM" id="SSF160904">
    <property type="entry name" value="Jann2411-like"/>
    <property type="match status" value="1"/>
</dbReference>
<sequence length="193" mass="21889">MRHSEKFPVPADIALLYDFVNSIDLRRYVEQGVAHEPGDELATPAQLEKWLQTRGLLKSGSRISPAEHREALELRAALRQFLSSSPTQQNAAAIELERAAARFPLSVTASRKRSLDLRPVARRASSGLGGVLAELVRLADSGRLERMKICSSEECHWVFYDRSKPGNRRWCSSDRCGNREKTRAYRDRQRRGD</sequence>
<keyword evidence="3" id="KW-1185">Reference proteome</keyword>
<evidence type="ECO:0000313" key="2">
    <source>
        <dbReference type="EMBL" id="NOJ46631.1"/>
    </source>
</evidence>
<dbReference type="PANTHER" id="PTHR35525">
    <property type="entry name" value="BLL6575 PROTEIN"/>
    <property type="match status" value="1"/>
</dbReference>
<dbReference type="Gene3D" id="1.10.3300.10">
    <property type="entry name" value="Jann2411-like domain"/>
    <property type="match status" value="1"/>
</dbReference>
<dbReference type="Proteomes" id="UP000528734">
    <property type="component" value="Unassembled WGS sequence"/>
</dbReference>
<feature type="domain" description="Zinc finger CGNR" evidence="1">
    <location>
        <begin position="146"/>
        <end position="189"/>
    </location>
</feature>
<evidence type="ECO:0000313" key="3">
    <source>
        <dbReference type="Proteomes" id="UP000528734"/>
    </source>
</evidence>
<gene>
    <name evidence="2" type="ORF">HCN50_10305</name>
</gene>
<dbReference type="AlphaFoldDB" id="A0A7Y4H2Z1"/>
<dbReference type="EMBL" id="JAAVLW010000003">
    <property type="protein sequence ID" value="NOJ46631.1"/>
    <property type="molecule type" value="Genomic_DNA"/>
</dbReference>
<accession>A0A7Y4H2Z1</accession>
<name>A0A7Y4H2Z1_9BRAD</name>
<dbReference type="PANTHER" id="PTHR35525:SF3">
    <property type="entry name" value="BLL6575 PROTEIN"/>
    <property type="match status" value="1"/>
</dbReference>
<reference evidence="2 3" key="1">
    <citation type="submission" date="2020-03" db="EMBL/GenBank/DDBJ databases">
        <title>Bradyrhizobium diversity isolated from nodules of Muelleranthus trifoliolatus.</title>
        <authorList>
            <person name="Klepa M."/>
            <person name="Helene L."/>
            <person name="Hungria M."/>
        </authorList>
    </citation>
    <scope>NUCLEOTIDE SEQUENCE [LARGE SCALE GENOMIC DNA]</scope>
    <source>
        <strain evidence="2 3">WSM 1744</strain>
    </source>
</reference>
<comment type="caution">
    <text evidence="2">The sequence shown here is derived from an EMBL/GenBank/DDBJ whole genome shotgun (WGS) entry which is preliminary data.</text>
</comment>
<dbReference type="RefSeq" id="WP_171709520.1">
    <property type="nucleotide sequence ID" value="NZ_JAAVLW010000003.1"/>
</dbReference>
<dbReference type="Pfam" id="PF07336">
    <property type="entry name" value="ABATE"/>
    <property type="match status" value="1"/>
</dbReference>
<evidence type="ECO:0000259" key="1">
    <source>
        <dbReference type="Pfam" id="PF11706"/>
    </source>
</evidence>
<organism evidence="2 3">
    <name type="scientific">Bradyrhizobium archetypum</name>
    <dbReference type="NCBI Taxonomy" id="2721160"/>
    <lineage>
        <taxon>Bacteria</taxon>
        <taxon>Pseudomonadati</taxon>
        <taxon>Pseudomonadota</taxon>
        <taxon>Alphaproteobacteria</taxon>
        <taxon>Hyphomicrobiales</taxon>
        <taxon>Nitrobacteraceae</taxon>
        <taxon>Bradyrhizobium</taxon>
    </lineage>
</organism>